<dbReference type="EMBL" id="JALQCW010000117">
    <property type="protein sequence ID" value="MCK9802267.1"/>
    <property type="molecule type" value="Genomic_DNA"/>
</dbReference>
<dbReference type="SUPFAM" id="SSF110296">
    <property type="entry name" value="Oligoxyloglucan reducing end-specific cellobiohydrolase"/>
    <property type="match status" value="1"/>
</dbReference>
<dbReference type="Gene3D" id="2.130.10.10">
    <property type="entry name" value="YVTN repeat-like/Quinoprotein amine dehydrogenase"/>
    <property type="match status" value="2"/>
</dbReference>
<reference evidence="4 5" key="1">
    <citation type="journal article" date="2022" name="Int. J. Syst. Evol. Microbiol.">
        <title>Pseudomonas aegrilactucae sp. nov. and Pseudomonas morbosilactucae sp. nov., pathogens causing bacterial rot of lettuce in Japan.</title>
        <authorList>
            <person name="Sawada H."/>
            <person name="Fujikawa T."/>
            <person name="Satou M."/>
        </authorList>
    </citation>
    <scope>NUCLEOTIDE SEQUENCE [LARGE SCALE GENOMIC DNA]</scope>
    <source>
        <strain evidence="4 5">MAFF 302030</strain>
    </source>
</reference>
<organism evidence="4 5">
    <name type="scientific">Pseudomonas morbosilactucae</name>
    <dbReference type="NCBI Taxonomy" id="2938197"/>
    <lineage>
        <taxon>Bacteria</taxon>
        <taxon>Pseudomonadati</taxon>
        <taxon>Pseudomonadota</taxon>
        <taxon>Gammaproteobacteria</taxon>
        <taxon>Pseudomonadales</taxon>
        <taxon>Pseudomonadaceae</taxon>
        <taxon>Pseudomonas</taxon>
    </lineage>
</organism>
<dbReference type="GO" id="GO:0009523">
    <property type="term" value="C:photosystem II"/>
    <property type="evidence" value="ECO:0007669"/>
    <property type="project" value="UniProtKB-KW"/>
</dbReference>
<keyword evidence="2" id="KW-0604">Photosystem II</keyword>
<comment type="caution">
    <text evidence="4">The sequence shown here is derived from an EMBL/GenBank/DDBJ whole genome shotgun (WGS) entry which is preliminary data.</text>
</comment>
<dbReference type="CDD" id="cd15482">
    <property type="entry name" value="Sialidase_non-viral"/>
    <property type="match status" value="1"/>
</dbReference>
<dbReference type="RefSeq" id="WP_268267330.1">
    <property type="nucleotide sequence ID" value="NZ_JALQCW010000117.1"/>
</dbReference>
<reference evidence="4 5" key="2">
    <citation type="journal article" date="2023" name="Plant Pathol.">
        <title>Dismantling and reorganizing Pseudomonas marginalis sensu#lato.</title>
        <authorList>
            <person name="Sawada H."/>
            <person name="Fujikawa T."/>
            <person name="Satou M."/>
        </authorList>
    </citation>
    <scope>NUCLEOTIDE SEQUENCE [LARGE SCALE GENOMIC DNA]</scope>
    <source>
        <strain evidence="4 5">MAFF 302030</strain>
    </source>
</reference>
<dbReference type="AlphaFoldDB" id="A0A9X2C996"/>
<keyword evidence="1" id="KW-0602">Photosynthesis</keyword>
<dbReference type="PANTHER" id="PTHR47199">
    <property type="entry name" value="PHOTOSYSTEM II STABILITY/ASSEMBLY FACTOR HCF136, CHLOROPLASTIC"/>
    <property type="match status" value="1"/>
</dbReference>
<evidence type="ECO:0000313" key="5">
    <source>
        <dbReference type="Proteomes" id="UP001155059"/>
    </source>
</evidence>
<accession>A0A9X2C996</accession>
<sequence length="385" mass="40596">MIPALVIRTLLSTTLAARPGRALALCLGLSGSLGLAPLALAEAPGDAELFQRPALHSELAPRSLMLSVARAGAALVAVGERGFILRSTDNGQSWQQMPSPVSVTLTQVTFPTARQGWAVGHAGVILHSTDGGLTWATQLDGNQAAQLSLDVAKSALSENPGDDAQQRVDEAQRLLEDGPDKPFLAVHFFNEQQGLVVGAYGLAFETQDGGQHWQPISARLDNPSALHLYGILDLQGTLFIAAEQGLLLRSTDQGRSFARVEIPANGTLFGLLASQQHHLLAFGLRGKIYRSDDQGESWSSVANNQPVTLTAGLQVDDGSLLLVDETGRVLRSDDDGRSFNATALGQNTALNALVQSADGGLVAAGARGLNTFSLNDSQRSSAREQ</sequence>
<protein>
    <submittedName>
        <fullName evidence="4">YCF48-related protein</fullName>
    </submittedName>
</protein>
<dbReference type="InterPro" id="IPR015943">
    <property type="entry name" value="WD40/YVTN_repeat-like_dom_sf"/>
</dbReference>
<evidence type="ECO:0000256" key="1">
    <source>
        <dbReference type="ARBA" id="ARBA00022531"/>
    </source>
</evidence>
<evidence type="ECO:0000259" key="3">
    <source>
        <dbReference type="Pfam" id="PF14870"/>
    </source>
</evidence>
<dbReference type="GO" id="GO:0015979">
    <property type="term" value="P:photosynthesis"/>
    <property type="evidence" value="ECO:0007669"/>
    <property type="project" value="UniProtKB-KW"/>
</dbReference>
<dbReference type="Pfam" id="PF14870">
    <property type="entry name" value="PSII_BNR"/>
    <property type="match status" value="2"/>
</dbReference>
<dbReference type="Proteomes" id="UP001155059">
    <property type="component" value="Unassembled WGS sequence"/>
</dbReference>
<evidence type="ECO:0000313" key="4">
    <source>
        <dbReference type="EMBL" id="MCK9802267.1"/>
    </source>
</evidence>
<dbReference type="PANTHER" id="PTHR47199:SF2">
    <property type="entry name" value="PHOTOSYSTEM II STABILITY_ASSEMBLY FACTOR HCF136, CHLOROPLASTIC"/>
    <property type="match status" value="1"/>
</dbReference>
<name>A0A9X2C996_9PSED</name>
<gene>
    <name evidence="4" type="ORF">M1B34_32590</name>
</gene>
<proteinExistence type="predicted"/>
<evidence type="ECO:0000256" key="2">
    <source>
        <dbReference type="ARBA" id="ARBA00023276"/>
    </source>
</evidence>
<feature type="domain" description="Photosynthesis system II assembly factor Ycf48/Hcf136-like" evidence="3">
    <location>
        <begin position="181"/>
        <end position="348"/>
    </location>
</feature>
<feature type="domain" description="Photosynthesis system II assembly factor Ycf48/Hcf136-like" evidence="3">
    <location>
        <begin position="78"/>
        <end position="136"/>
    </location>
</feature>
<dbReference type="InterPro" id="IPR028203">
    <property type="entry name" value="PSII_CF48-like_dom"/>
</dbReference>